<accession>M7MTN9</accession>
<dbReference type="EMBL" id="AOCK01000006">
    <property type="protein sequence ID" value="EMQ98401.1"/>
    <property type="molecule type" value="Genomic_DNA"/>
</dbReference>
<reference evidence="1 2" key="1">
    <citation type="journal article" date="2013" name="Genome Announc.">
        <title>Draft Genome Sequence of Arthrobacter gangotriensis Strain Lz1yT, Isolated from a Penguin Rookery Soil Sample Collected in Antarctica, near the Indian Station Dakshin Gangotri.</title>
        <authorList>
            <person name="Shivaji S."/>
            <person name="Ara S."/>
            <person name="Bandi S."/>
            <person name="Singh A."/>
            <person name="Kumar Pinnaka A."/>
        </authorList>
    </citation>
    <scope>NUCLEOTIDE SEQUENCE [LARGE SCALE GENOMIC DNA]</scope>
    <source>
        <strain evidence="1 2">Lz1y</strain>
    </source>
</reference>
<protein>
    <submittedName>
        <fullName evidence="1">Uncharacterized protein</fullName>
    </submittedName>
</protein>
<sequence length="47" mass="5126">MRRQPASREVPGEGHKCLESQERCFIDAGAGIQLSKARGIEVWAVSA</sequence>
<dbReference type="AlphaFoldDB" id="M7MTN9"/>
<gene>
    <name evidence="1" type="ORF">ADIAG_02421</name>
</gene>
<keyword evidence="2" id="KW-1185">Reference proteome</keyword>
<evidence type="ECO:0000313" key="2">
    <source>
        <dbReference type="Proteomes" id="UP000012015"/>
    </source>
</evidence>
<evidence type="ECO:0000313" key="1">
    <source>
        <dbReference type="EMBL" id="EMQ98401.1"/>
    </source>
</evidence>
<dbReference type="Proteomes" id="UP000012015">
    <property type="component" value="Unassembled WGS sequence"/>
</dbReference>
<comment type="caution">
    <text evidence="1">The sequence shown here is derived from an EMBL/GenBank/DDBJ whole genome shotgun (WGS) entry which is preliminary data.</text>
</comment>
<proteinExistence type="predicted"/>
<organism evidence="1 2">
    <name type="scientific">Paeniglutamicibacter gangotriensis Lz1y</name>
    <dbReference type="NCBI Taxonomy" id="1276920"/>
    <lineage>
        <taxon>Bacteria</taxon>
        <taxon>Bacillati</taxon>
        <taxon>Actinomycetota</taxon>
        <taxon>Actinomycetes</taxon>
        <taxon>Micrococcales</taxon>
        <taxon>Micrococcaceae</taxon>
        <taxon>Paeniglutamicibacter</taxon>
    </lineage>
</organism>
<name>M7MTN9_9MICC</name>